<evidence type="ECO:0000313" key="15">
    <source>
        <dbReference type="Proteomes" id="UP001317532"/>
    </source>
</evidence>
<evidence type="ECO:0000256" key="6">
    <source>
        <dbReference type="ARBA" id="ARBA00022552"/>
    </source>
</evidence>
<evidence type="ECO:0000256" key="2">
    <source>
        <dbReference type="ARBA" id="ARBA00005528"/>
    </source>
</evidence>
<dbReference type="Pfam" id="PF04452">
    <property type="entry name" value="Methyltrans_RNA"/>
    <property type="match status" value="1"/>
</dbReference>
<gene>
    <name evidence="14" type="ORF">WPS_22380</name>
</gene>
<dbReference type="InterPro" id="IPR029026">
    <property type="entry name" value="tRNA_m1G_MTases_N"/>
</dbReference>
<dbReference type="SUPFAM" id="SSF88697">
    <property type="entry name" value="PUA domain-like"/>
    <property type="match status" value="1"/>
</dbReference>
<dbReference type="EMBL" id="AP025523">
    <property type="protein sequence ID" value="BDE06962.1"/>
    <property type="molecule type" value="Genomic_DNA"/>
</dbReference>
<evidence type="ECO:0000256" key="11">
    <source>
        <dbReference type="ARBA" id="ARBA00047944"/>
    </source>
</evidence>
<proteinExistence type="inferred from homology"/>
<evidence type="ECO:0000256" key="10">
    <source>
        <dbReference type="ARBA" id="ARBA00025699"/>
    </source>
</evidence>
<dbReference type="InterPro" id="IPR046886">
    <property type="entry name" value="RsmE_MTase_dom"/>
</dbReference>
<dbReference type="InterPro" id="IPR015947">
    <property type="entry name" value="PUA-like_sf"/>
</dbReference>
<evidence type="ECO:0000256" key="1">
    <source>
        <dbReference type="ARBA" id="ARBA00004496"/>
    </source>
</evidence>
<organism evidence="14 15">
    <name type="scientific">Vulcanimicrobium alpinum</name>
    <dbReference type="NCBI Taxonomy" id="3016050"/>
    <lineage>
        <taxon>Bacteria</taxon>
        <taxon>Bacillati</taxon>
        <taxon>Vulcanimicrobiota</taxon>
        <taxon>Vulcanimicrobiia</taxon>
        <taxon>Vulcanimicrobiales</taxon>
        <taxon>Vulcanimicrobiaceae</taxon>
        <taxon>Vulcanimicrobium</taxon>
    </lineage>
</organism>
<comment type="function">
    <text evidence="10 12">Specifically methylates the N3 position of the uracil ring of uridine 1498 (m3U1498) in 16S rRNA. Acts on the fully assembled 30S ribosomal subunit.</text>
</comment>
<comment type="catalytic activity">
    <reaction evidence="11 12">
        <text>uridine(1498) in 16S rRNA + S-adenosyl-L-methionine = N(3)-methyluridine(1498) in 16S rRNA + S-adenosyl-L-homocysteine + H(+)</text>
        <dbReference type="Rhea" id="RHEA:42920"/>
        <dbReference type="Rhea" id="RHEA-COMP:10283"/>
        <dbReference type="Rhea" id="RHEA-COMP:10284"/>
        <dbReference type="ChEBI" id="CHEBI:15378"/>
        <dbReference type="ChEBI" id="CHEBI:57856"/>
        <dbReference type="ChEBI" id="CHEBI:59789"/>
        <dbReference type="ChEBI" id="CHEBI:65315"/>
        <dbReference type="ChEBI" id="CHEBI:74502"/>
        <dbReference type="EC" id="2.1.1.193"/>
    </reaction>
</comment>
<dbReference type="CDD" id="cd18084">
    <property type="entry name" value="RsmE-like"/>
    <property type="match status" value="1"/>
</dbReference>
<evidence type="ECO:0000256" key="9">
    <source>
        <dbReference type="ARBA" id="ARBA00022691"/>
    </source>
</evidence>
<evidence type="ECO:0000256" key="3">
    <source>
        <dbReference type="ARBA" id="ARBA00012328"/>
    </source>
</evidence>
<protein>
    <recommendedName>
        <fullName evidence="4 12">Ribosomal RNA small subunit methyltransferase E</fullName>
        <ecNumber evidence="3 12">2.1.1.193</ecNumber>
    </recommendedName>
</protein>
<dbReference type="RefSeq" id="WP_317994585.1">
    <property type="nucleotide sequence ID" value="NZ_AP025523.1"/>
</dbReference>
<dbReference type="SUPFAM" id="SSF75217">
    <property type="entry name" value="alpha/beta knot"/>
    <property type="match status" value="1"/>
</dbReference>
<dbReference type="AlphaFoldDB" id="A0AAN1XX31"/>
<dbReference type="PANTHER" id="PTHR30027">
    <property type="entry name" value="RIBOSOMAL RNA SMALL SUBUNIT METHYLTRANSFERASE E"/>
    <property type="match status" value="1"/>
</dbReference>
<reference evidence="14 15" key="1">
    <citation type="journal article" date="2022" name="ISME Commun">
        <title>Vulcanimicrobium alpinus gen. nov. sp. nov., the first cultivated representative of the candidate phylum 'Eremiobacterota', is a metabolically versatile aerobic anoxygenic phototroph.</title>
        <authorList>
            <person name="Yabe S."/>
            <person name="Muto K."/>
            <person name="Abe K."/>
            <person name="Yokota A."/>
            <person name="Staudigel H."/>
            <person name="Tebo B.M."/>
        </authorList>
    </citation>
    <scope>NUCLEOTIDE SEQUENCE [LARGE SCALE GENOMIC DNA]</scope>
    <source>
        <strain evidence="14 15">WC8-2</strain>
    </source>
</reference>
<keyword evidence="5 12" id="KW-0963">Cytoplasm</keyword>
<keyword evidence="15" id="KW-1185">Reference proteome</keyword>
<evidence type="ECO:0000313" key="14">
    <source>
        <dbReference type="EMBL" id="BDE06962.1"/>
    </source>
</evidence>
<comment type="similarity">
    <text evidence="2 12">Belongs to the RNA methyltransferase RsmE family.</text>
</comment>
<name>A0AAN1XX31_UNVUL</name>
<sequence>MRDRFFVEGVHAVGERVALAADDARKIATVLRKRSGDRAQIVDSGGTAYAATLEVTGRAVTAALDAVIDADGVEPSPAITIAQAVPKGQKMDLVVEKATELGVHAIVPVRSARVIGHDTSAAKVERWRRIARSAAQQSGRTRVPAVADMLDWDALLRTFSAYDRVYVPWEVAEPRPLREVLEPEIATLRSLLVAVGPEGGLSHDEVTRAAAAGAVPVSLGRRILRTETAALVVLAAILYARGEL</sequence>
<dbReference type="GO" id="GO:0005737">
    <property type="term" value="C:cytoplasm"/>
    <property type="evidence" value="ECO:0007669"/>
    <property type="project" value="UniProtKB-SubCell"/>
</dbReference>
<dbReference type="Proteomes" id="UP001317532">
    <property type="component" value="Chromosome"/>
</dbReference>
<accession>A0AAN1XX31</accession>
<dbReference type="EC" id="2.1.1.193" evidence="3 12"/>
<dbReference type="GO" id="GO:0070475">
    <property type="term" value="P:rRNA base methylation"/>
    <property type="evidence" value="ECO:0007669"/>
    <property type="project" value="TreeGrafter"/>
</dbReference>
<dbReference type="Gene3D" id="3.40.1280.10">
    <property type="match status" value="1"/>
</dbReference>
<keyword evidence="8 12" id="KW-0808">Transferase</keyword>
<comment type="subcellular location">
    <subcellularLocation>
        <location evidence="1 12">Cytoplasm</location>
    </subcellularLocation>
</comment>
<dbReference type="InterPro" id="IPR029028">
    <property type="entry name" value="Alpha/beta_knot_MTases"/>
</dbReference>
<evidence type="ECO:0000256" key="5">
    <source>
        <dbReference type="ARBA" id="ARBA00022490"/>
    </source>
</evidence>
<dbReference type="NCBIfam" id="TIGR00046">
    <property type="entry name" value="RsmE family RNA methyltransferase"/>
    <property type="match status" value="1"/>
</dbReference>
<evidence type="ECO:0000256" key="4">
    <source>
        <dbReference type="ARBA" id="ARBA00013673"/>
    </source>
</evidence>
<evidence type="ECO:0000256" key="12">
    <source>
        <dbReference type="PIRNR" id="PIRNR015601"/>
    </source>
</evidence>
<evidence type="ECO:0000256" key="8">
    <source>
        <dbReference type="ARBA" id="ARBA00022679"/>
    </source>
</evidence>
<dbReference type="KEGG" id="vab:WPS_22380"/>
<evidence type="ECO:0000259" key="13">
    <source>
        <dbReference type="Pfam" id="PF04452"/>
    </source>
</evidence>
<dbReference type="PIRSF" id="PIRSF015601">
    <property type="entry name" value="MTase_slr0722"/>
    <property type="match status" value="1"/>
</dbReference>
<feature type="domain" description="Ribosomal RNA small subunit methyltransferase E methyltransferase" evidence="13">
    <location>
        <begin position="75"/>
        <end position="237"/>
    </location>
</feature>
<dbReference type="InterPro" id="IPR006700">
    <property type="entry name" value="RsmE"/>
</dbReference>
<dbReference type="GO" id="GO:0070042">
    <property type="term" value="F:rRNA (uridine-N3-)-methyltransferase activity"/>
    <property type="evidence" value="ECO:0007669"/>
    <property type="project" value="TreeGrafter"/>
</dbReference>
<dbReference type="PANTHER" id="PTHR30027:SF3">
    <property type="entry name" value="16S RRNA (URACIL(1498)-N(3))-METHYLTRANSFERASE"/>
    <property type="match status" value="1"/>
</dbReference>
<keyword evidence="7 12" id="KW-0489">Methyltransferase</keyword>
<keyword evidence="6 12" id="KW-0698">rRNA processing</keyword>
<evidence type="ECO:0000256" key="7">
    <source>
        <dbReference type="ARBA" id="ARBA00022603"/>
    </source>
</evidence>
<keyword evidence="9 12" id="KW-0949">S-adenosyl-L-methionine</keyword>